<feature type="region of interest" description="Disordered" evidence="1">
    <location>
        <begin position="1"/>
        <end position="65"/>
    </location>
</feature>
<protein>
    <submittedName>
        <fullName evidence="2">Uncharacterized protein</fullName>
    </submittedName>
</protein>
<reference evidence="2 3" key="1">
    <citation type="submission" date="2021-12" db="EMBL/GenBank/DDBJ databases">
        <title>Discovery of the Pendulisporaceae a myxobacterial family with distinct sporulation behavior and unique specialized metabolism.</title>
        <authorList>
            <person name="Garcia R."/>
            <person name="Popoff A."/>
            <person name="Bader C.D."/>
            <person name="Loehr J."/>
            <person name="Walesch S."/>
            <person name="Walt C."/>
            <person name="Boldt J."/>
            <person name="Bunk B."/>
            <person name="Haeckl F.J.F.P.J."/>
            <person name="Gunesch A.P."/>
            <person name="Birkelbach J."/>
            <person name="Nuebel U."/>
            <person name="Pietschmann T."/>
            <person name="Bach T."/>
            <person name="Mueller R."/>
        </authorList>
    </citation>
    <scope>NUCLEOTIDE SEQUENCE [LARGE SCALE GENOMIC DNA]</scope>
    <source>
        <strain evidence="2 3">MSr12523</strain>
    </source>
</reference>
<dbReference type="Proteomes" id="UP001379533">
    <property type="component" value="Chromosome"/>
</dbReference>
<feature type="compositionally biased region" description="Basic and acidic residues" evidence="1">
    <location>
        <begin position="9"/>
        <end position="44"/>
    </location>
</feature>
<gene>
    <name evidence="2" type="ORF">LZC95_04860</name>
</gene>
<evidence type="ECO:0000313" key="2">
    <source>
        <dbReference type="EMBL" id="WXA96167.1"/>
    </source>
</evidence>
<organism evidence="2 3">
    <name type="scientific">Pendulispora brunnea</name>
    <dbReference type="NCBI Taxonomy" id="2905690"/>
    <lineage>
        <taxon>Bacteria</taxon>
        <taxon>Pseudomonadati</taxon>
        <taxon>Myxococcota</taxon>
        <taxon>Myxococcia</taxon>
        <taxon>Myxococcales</taxon>
        <taxon>Sorangiineae</taxon>
        <taxon>Pendulisporaceae</taxon>
        <taxon>Pendulispora</taxon>
    </lineage>
</organism>
<evidence type="ECO:0000256" key="1">
    <source>
        <dbReference type="SAM" id="MobiDB-lite"/>
    </source>
</evidence>
<evidence type="ECO:0000313" key="3">
    <source>
        <dbReference type="Proteomes" id="UP001379533"/>
    </source>
</evidence>
<accession>A0ABZ2KBU0</accession>
<keyword evidence="3" id="KW-1185">Reference proteome</keyword>
<name>A0ABZ2KBU0_9BACT</name>
<proteinExistence type="predicted"/>
<dbReference type="RefSeq" id="WP_394846780.1">
    <property type="nucleotide sequence ID" value="NZ_CP089982.1"/>
</dbReference>
<sequence length="65" mass="7358">MTTHSQHSQKSDPKEDSAKREILKKPGKDDVHEQREPEQEREGTTRAPGQSALEPKASPNLPKRE</sequence>
<dbReference type="EMBL" id="CP089982">
    <property type="protein sequence ID" value="WXA96167.1"/>
    <property type="molecule type" value="Genomic_DNA"/>
</dbReference>